<keyword evidence="6 12" id="KW-0297">G-protein coupled receptor</keyword>
<evidence type="ECO:0000256" key="6">
    <source>
        <dbReference type="ARBA" id="ARBA00023040"/>
    </source>
</evidence>
<evidence type="ECO:0000256" key="5">
    <source>
        <dbReference type="ARBA" id="ARBA00022989"/>
    </source>
</evidence>
<evidence type="ECO:0000256" key="3">
    <source>
        <dbReference type="ARBA" id="ARBA00022475"/>
    </source>
</evidence>
<dbReference type="STRING" id="151549.A0A4C1YD41"/>
<feature type="transmembrane region" description="Helical" evidence="14">
    <location>
        <begin position="108"/>
        <end position="130"/>
    </location>
</feature>
<dbReference type="PANTHER" id="PTHR24248:SF200">
    <property type="entry name" value="5-HYDROXYTRYPTAMINE RECEPTOR 1B-LIKE ISOFORM X1"/>
    <property type="match status" value="1"/>
</dbReference>
<dbReference type="OrthoDB" id="5956310at2759"/>
<dbReference type="FunFam" id="1.20.1070.10:FF:000310">
    <property type="entry name" value="5-hydroxytryptamine receptor 2B"/>
    <property type="match status" value="1"/>
</dbReference>
<keyword evidence="3" id="KW-1003">Cell membrane</keyword>
<feature type="transmembrane region" description="Helical" evidence="14">
    <location>
        <begin position="404"/>
        <end position="424"/>
    </location>
</feature>
<dbReference type="SMART" id="SM01381">
    <property type="entry name" value="7TM_GPCR_Srsx"/>
    <property type="match status" value="1"/>
</dbReference>
<organism evidence="16 17">
    <name type="scientific">Eumeta variegata</name>
    <name type="common">Bagworm moth</name>
    <name type="synonym">Eumeta japonica</name>
    <dbReference type="NCBI Taxonomy" id="151549"/>
    <lineage>
        <taxon>Eukaryota</taxon>
        <taxon>Metazoa</taxon>
        <taxon>Ecdysozoa</taxon>
        <taxon>Arthropoda</taxon>
        <taxon>Hexapoda</taxon>
        <taxon>Insecta</taxon>
        <taxon>Pterygota</taxon>
        <taxon>Neoptera</taxon>
        <taxon>Endopterygota</taxon>
        <taxon>Lepidoptera</taxon>
        <taxon>Glossata</taxon>
        <taxon>Ditrysia</taxon>
        <taxon>Tineoidea</taxon>
        <taxon>Psychidae</taxon>
        <taxon>Oiketicinae</taxon>
        <taxon>Eumeta</taxon>
    </lineage>
</organism>
<comment type="similarity">
    <text evidence="2 12">Belongs to the G-protein coupled receptor 1 family.</text>
</comment>
<dbReference type="Proteomes" id="UP000299102">
    <property type="component" value="Unassembled WGS sequence"/>
</dbReference>
<dbReference type="GO" id="GO:0042752">
    <property type="term" value="P:regulation of circadian rhythm"/>
    <property type="evidence" value="ECO:0007669"/>
    <property type="project" value="UniProtKB-ARBA"/>
</dbReference>
<dbReference type="GO" id="GO:0007210">
    <property type="term" value="P:serotonin receptor signaling pathway"/>
    <property type="evidence" value="ECO:0007669"/>
    <property type="project" value="UniProtKB-ARBA"/>
</dbReference>
<feature type="domain" description="G-protein coupled receptors family 1 profile" evidence="15">
    <location>
        <begin position="91"/>
        <end position="456"/>
    </location>
</feature>
<feature type="transmembrane region" description="Helical" evidence="14">
    <location>
        <begin position="436"/>
        <end position="459"/>
    </location>
</feature>
<evidence type="ECO:0000256" key="10">
    <source>
        <dbReference type="ARBA" id="ARBA00023180"/>
    </source>
</evidence>
<feature type="region of interest" description="Disordered" evidence="13">
    <location>
        <begin position="267"/>
        <end position="294"/>
    </location>
</feature>
<keyword evidence="4 12" id="KW-0812">Transmembrane</keyword>
<evidence type="ECO:0000256" key="7">
    <source>
        <dbReference type="ARBA" id="ARBA00023136"/>
    </source>
</evidence>
<dbReference type="PROSITE" id="PS00237">
    <property type="entry name" value="G_PROTEIN_RECEP_F1_1"/>
    <property type="match status" value="1"/>
</dbReference>
<dbReference type="InterPro" id="IPR000276">
    <property type="entry name" value="GPCR_Rhodpsn"/>
</dbReference>
<accession>A0A4C1YD41</accession>
<dbReference type="GO" id="GO:0007198">
    <property type="term" value="P:adenylate cyclase-inhibiting serotonin receptor signaling pathway"/>
    <property type="evidence" value="ECO:0007669"/>
    <property type="project" value="UniProtKB-ARBA"/>
</dbReference>
<protein>
    <submittedName>
        <fullName evidence="16">5-hydroxytryptamine receptor</fullName>
    </submittedName>
</protein>
<keyword evidence="7 14" id="KW-0472">Membrane</keyword>
<keyword evidence="9 12" id="KW-0675">Receptor</keyword>
<feature type="compositionally biased region" description="Polar residues" evidence="13">
    <location>
        <begin position="364"/>
        <end position="374"/>
    </location>
</feature>
<evidence type="ECO:0000256" key="12">
    <source>
        <dbReference type="RuleBase" id="RU000688"/>
    </source>
</evidence>
<evidence type="ECO:0000313" key="17">
    <source>
        <dbReference type="Proteomes" id="UP000299102"/>
    </source>
</evidence>
<dbReference type="FunFam" id="1.20.1070.10:FF:000299">
    <property type="entry name" value="5-hydroxytryptamine receptor 2B"/>
    <property type="match status" value="1"/>
</dbReference>
<name>A0A4C1YD41_EUMVA</name>
<evidence type="ECO:0000256" key="2">
    <source>
        <dbReference type="ARBA" id="ARBA00010663"/>
    </source>
</evidence>
<dbReference type="SUPFAM" id="SSF81321">
    <property type="entry name" value="Family A G protein-coupled receptor-like"/>
    <property type="match status" value="1"/>
</dbReference>
<dbReference type="GO" id="GO:0071880">
    <property type="term" value="P:adenylate cyclase-activating adrenergic receptor signaling pathway"/>
    <property type="evidence" value="ECO:0007669"/>
    <property type="project" value="TreeGrafter"/>
</dbReference>
<feature type="transmembrane region" description="Helical" evidence="14">
    <location>
        <begin position="233"/>
        <end position="259"/>
    </location>
</feature>
<keyword evidence="10" id="KW-0325">Glycoprotein</keyword>
<evidence type="ECO:0000256" key="14">
    <source>
        <dbReference type="SAM" id="Phobius"/>
    </source>
</evidence>
<evidence type="ECO:0000256" key="4">
    <source>
        <dbReference type="ARBA" id="ARBA00022692"/>
    </source>
</evidence>
<evidence type="ECO:0000259" key="15">
    <source>
        <dbReference type="PROSITE" id="PS50262"/>
    </source>
</evidence>
<sequence length="483" mass="54044">MERRRSDICKRGDTRAPAEEEDEKKHSCYGVKWGYEDANCSWVDAVTWGCNSTFNGTVNGTYSSDDDISSVVVMAVMSVVLALIILATIVGNVFVIAAIIIERNLQNVANYLVASLAVADLMVACLVMPLGAVYEVSQGWILGPELCDMWTSSDVLCSSASILHLVAIATDRYWAVTDVDYIHIRNERRIFTMIVLVWGAALVVSLAPQLGWKDPDYLARITQQQKCLVSQDLAYQIFATCSTFYVPLAVILILYWKIFQTARRRIRRRREPPPRPTSADGAPPAGRPPVQSARDRRFVKKRFLNLKKCNQRTRAETLAAALLLTEGQSTSTVDTLDEPSEPRTTAFTVNERAAQAPPAPVSPEKSSSTVTNGSRPERAVIPSHLRDKKESLEAKRERKAAKTLAIITGAFVFCWLPFFIMALVMPICQTCVISDYLASFFLWLGYFNSTLNPVIYTIFSPDFRQAFARILFGSHRRGRTKKY</sequence>
<keyword evidence="5 14" id="KW-1133">Transmembrane helix</keyword>
<dbReference type="CDD" id="cd15331">
    <property type="entry name" value="7tmA_5-HT1A_invertebrates"/>
    <property type="match status" value="1"/>
</dbReference>
<keyword evidence="8" id="KW-1015">Disulfide bond</keyword>
<dbReference type="EMBL" id="BGZK01001140">
    <property type="protein sequence ID" value="GBP72275.1"/>
    <property type="molecule type" value="Genomic_DNA"/>
</dbReference>
<evidence type="ECO:0000256" key="13">
    <source>
        <dbReference type="SAM" id="MobiDB-lite"/>
    </source>
</evidence>
<keyword evidence="17" id="KW-1185">Reference proteome</keyword>
<comment type="caution">
    <text evidence="16">The sequence shown here is derived from an EMBL/GenBank/DDBJ whole genome shotgun (WGS) entry which is preliminary data.</text>
</comment>
<dbReference type="GO" id="GO:0004993">
    <property type="term" value="F:G protein-coupled serotonin receptor activity"/>
    <property type="evidence" value="ECO:0007669"/>
    <property type="project" value="UniProtKB-ARBA"/>
</dbReference>
<evidence type="ECO:0000256" key="11">
    <source>
        <dbReference type="ARBA" id="ARBA00023224"/>
    </source>
</evidence>
<keyword evidence="11 12" id="KW-0807">Transducer</keyword>
<comment type="subcellular location">
    <subcellularLocation>
        <location evidence="1">Cell membrane</location>
        <topology evidence="1">Multi-pass membrane protein</topology>
    </subcellularLocation>
</comment>
<dbReference type="PRINTS" id="PR00237">
    <property type="entry name" value="GPCRRHODOPSN"/>
</dbReference>
<dbReference type="PROSITE" id="PS50262">
    <property type="entry name" value="G_PROTEIN_RECEP_F1_2"/>
    <property type="match status" value="1"/>
</dbReference>
<dbReference type="GO" id="GO:0007208">
    <property type="term" value="P:phospholipase C-activating serotonin receptor signaling pathway"/>
    <property type="evidence" value="ECO:0007669"/>
    <property type="project" value="UniProtKB-ARBA"/>
</dbReference>
<proteinExistence type="inferred from homology"/>
<dbReference type="Gene3D" id="1.20.1070.10">
    <property type="entry name" value="Rhodopsin 7-helix transmembrane proteins"/>
    <property type="match status" value="2"/>
</dbReference>
<evidence type="ECO:0000256" key="8">
    <source>
        <dbReference type="ARBA" id="ARBA00023157"/>
    </source>
</evidence>
<evidence type="ECO:0000313" key="16">
    <source>
        <dbReference type="EMBL" id="GBP72275.1"/>
    </source>
</evidence>
<reference evidence="16 17" key="1">
    <citation type="journal article" date="2019" name="Commun. Biol.">
        <title>The bagworm genome reveals a unique fibroin gene that provides high tensile strength.</title>
        <authorList>
            <person name="Kono N."/>
            <person name="Nakamura H."/>
            <person name="Ohtoshi R."/>
            <person name="Tomita M."/>
            <person name="Numata K."/>
            <person name="Arakawa K."/>
        </authorList>
    </citation>
    <scope>NUCLEOTIDE SEQUENCE [LARGE SCALE GENOMIC DNA]</scope>
</reference>
<dbReference type="GO" id="GO:0005886">
    <property type="term" value="C:plasma membrane"/>
    <property type="evidence" value="ECO:0007669"/>
    <property type="project" value="UniProtKB-SubCell"/>
</dbReference>
<dbReference type="AlphaFoldDB" id="A0A4C1YD41"/>
<dbReference type="PANTHER" id="PTHR24248">
    <property type="entry name" value="ADRENERGIC RECEPTOR-RELATED G-PROTEIN COUPLED RECEPTOR"/>
    <property type="match status" value="1"/>
</dbReference>
<gene>
    <name evidence="16" type="ORF">EVAR_24843_1</name>
</gene>
<dbReference type="Pfam" id="PF00001">
    <property type="entry name" value="7tm_1"/>
    <property type="match status" value="1"/>
</dbReference>
<feature type="region of interest" description="Disordered" evidence="13">
    <location>
        <begin position="348"/>
        <end position="375"/>
    </location>
</feature>
<evidence type="ECO:0000256" key="9">
    <source>
        <dbReference type="ARBA" id="ARBA00023170"/>
    </source>
</evidence>
<dbReference type="GO" id="GO:0043410">
    <property type="term" value="P:positive regulation of MAPK cascade"/>
    <property type="evidence" value="ECO:0007669"/>
    <property type="project" value="TreeGrafter"/>
</dbReference>
<feature type="transmembrane region" description="Helical" evidence="14">
    <location>
        <begin position="190"/>
        <end position="210"/>
    </location>
</feature>
<dbReference type="InterPro" id="IPR017452">
    <property type="entry name" value="GPCR_Rhodpsn_7TM"/>
</dbReference>
<feature type="transmembrane region" description="Helical" evidence="14">
    <location>
        <begin position="71"/>
        <end position="101"/>
    </location>
</feature>
<evidence type="ECO:0000256" key="1">
    <source>
        <dbReference type="ARBA" id="ARBA00004651"/>
    </source>
</evidence>